<evidence type="ECO:0000313" key="5">
    <source>
        <dbReference type="Proteomes" id="UP000003860"/>
    </source>
</evidence>
<accession>F1TG09</accession>
<dbReference type="eggNOG" id="COG1020">
    <property type="taxonomic scope" value="Bacteria"/>
</dbReference>
<dbReference type="Gene3D" id="3.30.300.30">
    <property type="match status" value="1"/>
</dbReference>
<dbReference type="InterPro" id="IPR025110">
    <property type="entry name" value="AMP-bd_C"/>
</dbReference>
<dbReference type="GO" id="GO:0044550">
    <property type="term" value="P:secondary metabolite biosynthetic process"/>
    <property type="evidence" value="ECO:0007669"/>
    <property type="project" value="UniProtKB-ARBA"/>
</dbReference>
<dbReference type="AlphaFoldDB" id="F1TG09"/>
<dbReference type="Gene3D" id="3.40.50.980">
    <property type="match status" value="1"/>
</dbReference>
<dbReference type="Pfam" id="PF13193">
    <property type="entry name" value="AMP-binding_C"/>
    <property type="match status" value="1"/>
</dbReference>
<evidence type="ECO:0000256" key="1">
    <source>
        <dbReference type="ARBA" id="ARBA00022450"/>
    </source>
</evidence>
<dbReference type="FunFam" id="3.30.300.30:FF:000010">
    <property type="entry name" value="Enterobactin synthetase component F"/>
    <property type="match status" value="1"/>
</dbReference>
<evidence type="ECO:0000313" key="4">
    <source>
        <dbReference type="EMBL" id="EGD46628.1"/>
    </source>
</evidence>
<dbReference type="STRING" id="588581.Cpap_1010"/>
<dbReference type="EMBL" id="ACXX02000012">
    <property type="protein sequence ID" value="EGD46628.1"/>
    <property type="molecule type" value="Genomic_DNA"/>
</dbReference>
<keyword evidence="5" id="KW-1185">Reference proteome</keyword>
<dbReference type="PROSITE" id="PS50075">
    <property type="entry name" value="CARRIER"/>
    <property type="match status" value="1"/>
</dbReference>
<protein>
    <submittedName>
        <fullName evidence="4">AMP-dependent synthetase and ligase</fullName>
    </submittedName>
</protein>
<dbReference type="Pfam" id="PF00550">
    <property type="entry name" value="PP-binding"/>
    <property type="match status" value="1"/>
</dbReference>
<dbReference type="CDD" id="cd05930">
    <property type="entry name" value="A_NRPS"/>
    <property type="match status" value="1"/>
</dbReference>
<evidence type="ECO:0000259" key="3">
    <source>
        <dbReference type="PROSITE" id="PS50075"/>
    </source>
</evidence>
<dbReference type="Proteomes" id="UP000003860">
    <property type="component" value="Unassembled WGS sequence"/>
</dbReference>
<dbReference type="SUPFAM" id="SSF47336">
    <property type="entry name" value="ACP-like"/>
    <property type="match status" value="1"/>
</dbReference>
<reference evidence="4" key="1">
    <citation type="submission" date="2009-07" db="EMBL/GenBank/DDBJ databases">
        <authorList>
            <consortium name="US DOE Joint Genome Institute (JGI-PGF)"/>
            <person name="Lucas S."/>
            <person name="Copeland A."/>
            <person name="Lapidus A."/>
            <person name="Glavina del Rio T."/>
            <person name="Tice H."/>
            <person name="Bruce D."/>
            <person name="Goodwin L."/>
            <person name="Pitluck S."/>
            <person name="Larimer F."/>
            <person name="Land M.L."/>
            <person name="Mouttaki H."/>
            <person name="He Z."/>
            <person name="Zhou J."/>
            <person name="Hemme C.L."/>
        </authorList>
    </citation>
    <scope>NUCLEOTIDE SEQUENCE</scope>
    <source>
        <strain evidence="4">DSM 2782</strain>
    </source>
</reference>
<dbReference type="InterPro" id="IPR045851">
    <property type="entry name" value="AMP-bd_C_sf"/>
</dbReference>
<dbReference type="Gene3D" id="2.30.38.10">
    <property type="entry name" value="Luciferase, Domain 3"/>
    <property type="match status" value="1"/>
</dbReference>
<keyword evidence="2" id="KW-0597">Phosphoprotein</keyword>
<dbReference type="Pfam" id="PF00501">
    <property type="entry name" value="AMP-binding"/>
    <property type="match status" value="1"/>
</dbReference>
<comment type="caution">
    <text evidence="4">The sequence shown here is derived from an EMBL/GenBank/DDBJ whole genome shotgun (WGS) entry which is preliminary data.</text>
</comment>
<feature type="domain" description="Carrier" evidence="3">
    <location>
        <begin position="301"/>
        <end position="379"/>
    </location>
</feature>
<dbReference type="InterPro" id="IPR036736">
    <property type="entry name" value="ACP-like_sf"/>
</dbReference>
<keyword evidence="4" id="KW-0436">Ligase</keyword>
<evidence type="ECO:0000256" key="2">
    <source>
        <dbReference type="ARBA" id="ARBA00022553"/>
    </source>
</evidence>
<dbReference type="InterPro" id="IPR000873">
    <property type="entry name" value="AMP-dep_synth/lig_dom"/>
</dbReference>
<dbReference type="PANTHER" id="PTHR44845:SF7">
    <property type="entry name" value="PLIPASTATIN SYNTHASE SUBUNIT D"/>
    <property type="match status" value="1"/>
</dbReference>
<proteinExistence type="predicted"/>
<gene>
    <name evidence="4" type="ORF">Cpap_1010</name>
</gene>
<dbReference type="Gene3D" id="1.10.1200.10">
    <property type="entry name" value="ACP-like"/>
    <property type="match status" value="1"/>
</dbReference>
<name>F1TG09_9FIRM</name>
<dbReference type="GO" id="GO:0016874">
    <property type="term" value="F:ligase activity"/>
    <property type="evidence" value="ECO:0007669"/>
    <property type="project" value="UniProtKB-KW"/>
</dbReference>
<keyword evidence="1" id="KW-0596">Phosphopantetheine</keyword>
<dbReference type="PANTHER" id="PTHR44845">
    <property type="entry name" value="CARRIER DOMAIN-CONTAINING PROTEIN"/>
    <property type="match status" value="1"/>
</dbReference>
<organism evidence="4 5">
    <name type="scientific">Ruminiclostridium papyrosolvens DSM 2782</name>
    <dbReference type="NCBI Taxonomy" id="588581"/>
    <lineage>
        <taxon>Bacteria</taxon>
        <taxon>Bacillati</taxon>
        <taxon>Bacillota</taxon>
        <taxon>Clostridia</taxon>
        <taxon>Eubacteriales</taxon>
        <taxon>Oscillospiraceae</taxon>
        <taxon>Ruminiclostridium</taxon>
    </lineage>
</organism>
<dbReference type="SUPFAM" id="SSF56801">
    <property type="entry name" value="Acetyl-CoA synthetase-like"/>
    <property type="match status" value="1"/>
</dbReference>
<dbReference type="FunFam" id="2.30.38.10:FF:000001">
    <property type="entry name" value="Non-ribosomal peptide synthetase PvdI"/>
    <property type="match status" value="1"/>
</dbReference>
<sequence length="380" mass="43751">MSLRMNPKQKNPKLLNELIIQNHVDMLQSTPSRMQLLLRYDEELQGLKYLKEIMVGGEPLPTSLLERLKCLSNAKIYNLYGPTETTVWSTLKDVSLCSSINIGKPICNTQIYIVDENSGLQPVTEEGELCIAGDGLARGYLNRPELTEEKFVANPFNPGSKMYRTGDLAQWLPDGNIEFLGRIDNQIKLNGYRIELEEIEYQLLKHHSIKEAVVIAKEGKEGNKFLCAYFMSDIELQDTVLKEYLSKSLPQYMIPPYFMRLEKFPLTPNGKMDRKWLPEIQNNETSDVNEEQQITEDSEENEIEARVKTIIRASIDIQIQEDSINLKNRFSDFGIDSLLYIKIVVLIENEFGLKFDDDALNMETFPDIQRFITYIVSKSK</sequence>
<reference evidence="4" key="2">
    <citation type="submission" date="2011-01" db="EMBL/GenBank/DDBJ databases">
        <title>The Non-contiguous Finished genome of Clostridium papyrosolvens.</title>
        <authorList>
            <person name="Lucas S."/>
            <person name="Copeland A."/>
            <person name="Lapidus A."/>
            <person name="Cheng J.-F."/>
            <person name="Goodwin L."/>
            <person name="Pitluck S."/>
            <person name="Misra M."/>
            <person name="Chertkov O."/>
            <person name="Detter J.C."/>
            <person name="Han C."/>
            <person name="Tapia R."/>
            <person name="Land M."/>
            <person name="Hauser L."/>
            <person name="Kyrpides N."/>
            <person name="Ivanova N."/>
            <person name="Pagani I."/>
            <person name="Mouttaki H."/>
            <person name="He Z."/>
            <person name="Zhou J."/>
            <person name="Hemme C.L."/>
            <person name="Woyke T."/>
        </authorList>
    </citation>
    <scope>NUCLEOTIDE SEQUENCE [LARGE SCALE GENOMIC DNA]</scope>
    <source>
        <strain evidence="4">DSM 2782</strain>
    </source>
</reference>
<dbReference type="InterPro" id="IPR009081">
    <property type="entry name" value="PP-bd_ACP"/>
</dbReference>